<evidence type="ECO:0000313" key="2">
    <source>
        <dbReference type="WBParaSite" id="JU765_v2.g3017.t1"/>
    </source>
</evidence>
<accession>A0AC34R3D5</accession>
<proteinExistence type="predicted"/>
<sequence length="79" mass="9098">MEEQVDQVFQDLTDLTAKVSSLKAHVLCKLEDKTRYISQLEKQLSNALHEKERLIHENELLREKLAKLSPPSDASKIII</sequence>
<organism evidence="1 2">
    <name type="scientific">Panagrolaimus sp. JU765</name>
    <dbReference type="NCBI Taxonomy" id="591449"/>
    <lineage>
        <taxon>Eukaryota</taxon>
        <taxon>Metazoa</taxon>
        <taxon>Ecdysozoa</taxon>
        <taxon>Nematoda</taxon>
        <taxon>Chromadorea</taxon>
        <taxon>Rhabditida</taxon>
        <taxon>Tylenchina</taxon>
        <taxon>Panagrolaimomorpha</taxon>
        <taxon>Panagrolaimoidea</taxon>
        <taxon>Panagrolaimidae</taxon>
        <taxon>Panagrolaimus</taxon>
    </lineage>
</organism>
<name>A0AC34R3D5_9BILA</name>
<reference evidence="2" key="1">
    <citation type="submission" date="2022-11" db="UniProtKB">
        <authorList>
            <consortium name="WormBaseParasite"/>
        </authorList>
    </citation>
    <scope>IDENTIFICATION</scope>
</reference>
<protein>
    <submittedName>
        <fullName evidence="2">Uncharacterized protein</fullName>
    </submittedName>
</protein>
<dbReference type="Proteomes" id="UP000887576">
    <property type="component" value="Unplaced"/>
</dbReference>
<dbReference type="WBParaSite" id="JU765_v2.g3017.t1">
    <property type="protein sequence ID" value="JU765_v2.g3017.t1"/>
    <property type="gene ID" value="JU765_v2.g3017"/>
</dbReference>
<evidence type="ECO:0000313" key="1">
    <source>
        <dbReference type="Proteomes" id="UP000887576"/>
    </source>
</evidence>